<keyword evidence="5" id="KW-1185">Reference proteome</keyword>
<keyword evidence="3" id="KW-1133">Transmembrane helix</keyword>
<reference evidence="4 5" key="1">
    <citation type="submission" date="2015-09" db="EMBL/GenBank/DDBJ databases">
        <title>Draft genome of a European isolate of the apple canker pathogen Neonectria ditissima.</title>
        <authorList>
            <person name="Gomez-Cortecero A."/>
            <person name="Harrison R.J."/>
            <person name="Armitage A.D."/>
        </authorList>
    </citation>
    <scope>NUCLEOTIDE SEQUENCE [LARGE SCALE GENOMIC DNA]</scope>
    <source>
        <strain evidence="4 5">R09/05</strain>
    </source>
</reference>
<keyword evidence="3" id="KW-0472">Membrane</keyword>
<evidence type="ECO:0000256" key="1">
    <source>
        <dbReference type="ARBA" id="ARBA00009003"/>
    </source>
</evidence>
<evidence type="ECO:0000256" key="2">
    <source>
        <dbReference type="SAM" id="MobiDB-lite"/>
    </source>
</evidence>
<organism evidence="4 5">
    <name type="scientific">Neonectria ditissima</name>
    <dbReference type="NCBI Taxonomy" id="78410"/>
    <lineage>
        <taxon>Eukaryota</taxon>
        <taxon>Fungi</taxon>
        <taxon>Dikarya</taxon>
        <taxon>Ascomycota</taxon>
        <taxon>Pezizomycotina</taxon>
        <taxon>Sordariomycetes</taxon>
        <taxon>Hypocreomycetidae</taxon>
        <taxon>Hypocreales</taxon>
        <taxon>Nectriaceae</taxon>
        <taxon>Neonectria</taxon>
    </lineage>
</organism>
<dbReference type="EMBL" id="LKCW01000023">
    <property type="protein sequence ID" value="KPM44152.1"/>
    <property type="molecule type" value="Genomic_DNA"/>
</dbReference>
<comment type="caution">
    <text evidence="4">The sequence shown here is derived from an EMBL/GenBank/DDBJ whole genome shotgun (WGS) entry which is preliminary data.</text>
</comment>
<dbReference type="Proteomes" id="UP000050424">
    <property type="component" value="Unassembled WGS sequence"/>
</dbReference>
<dbReference type="FunFam" id="3.90.550.20:FF:000004">
    <property type="entry name" value="Glycosyltransferase family 32 protein"/>
    <property type="match status" value="1"/>
</dbReference>
<proteinExistence type="inferred from homology"/>
<gene>
    <name evidence="4" type="ORF">AK830_g2458</name>
</gene>
<dbReference type="InterPro" id="IPR029044">
    <property type="entry name" value="Nucleotide-diphossugar_trans"/>
</dbReference>
<dbReference type="Gene3D" id="3.90.550.20">
    <property type="match status" value="1"/>
</dbReference>
<name>A0A0P7BW65_9HYPO</name>
<dbReference type="SUPFAM" id="SSF53448">
    <property type="entry name" value="Nucleotide-diphospho-sugar transferases"/>
    <property type="match status" value="1"/>
</dbReference>
<evidence type="ECO:0008006" key="6">
    <source>
        <dbReference type="Google" id="ProtNLM"/>
    </source>
</evidence>
<evidence type="ECO:0000256" key="3">
    <source>
        <dbReference type="SAM" id="Phobius"/>
    </source>
</evidence>
<feature type="transmembrane region" description="Helical" evidence="3">
    <location>
        <begin position="63"/>
        <end position="83"/>
    </location>
</feature>
<dbReference type="PANTHER" id="PTHR31834">
    <property type="entry name" value="INITIATION-SPECIFIC ALPHA-1,6-MANNOSYLTRANSFERASE"/>
    <property type="match status" value="1"/>
</dbReference>
<evidence type="ECO:0000313" key="4">
    <source>
        <dbReference type="EMBL" id="KPM44152.1"/>
    </source>
</evidence>
<dbReference type="STRING" id="78410.A0A0P7BW65"/>
<feature type="region of interest" description="Disordered" evidence="2">
    <location>
        <begin position="414"/>
        <end position="457"/>
    </location>
</feature>
<dbReference type="GO" id="GO:0000009">
    <property type="term" value="F:alpha-1,6-mannosyltransferase activity"/>
    <property type="evidence" value="ECO:0007669"/>
    <property type="project" value="InterPro"/>
</dbReference>
<dbReference type="AlphaFoldDB" id="A0A0P7BW65"/>
<sequence length="837" mass="94915">MPSRPRQNAPTSLRISPPTEFTLKSEAVGEYKDVDMYSPLGSPTLAASTAKLRNKVPAQMMRYLRLYFACVCIILIILNIDVLPTIPSPWNTLHSKKQSPLSLAPGSSFPQKIWQTWKVNPLDFEEKDTLNVRSWLEKNPGMRYEVLTDANEMSYVEQYFGPNGFKRQDIVDFYRSINIPIIKADLLRYMIMYAEGGVYADIDVEALRPVHRFIPERYDEKDIDMIVGVEIDQPDFRDHPILGKKSMSFCQWTLISRPQQPVMLRLIENIMAWLKAVAKKQGVSLADVQLDFDQVISGTGPSAFTIALIEEMNKRAHGTEVTWDMFHNLDESKVVGRVLVLDVEAFCAGQGHSDSGNHNARGALVKHHYHASNWPSRHPRFSHPVYGQVEDCNWELECVRKWDENVAEFDKLTEEEKKQRIDEKQAEEPKDEINRRKWHKLFDPTASRGEAASTARSDASNDDCTYLLWTDRPPTTERCLSSTPSSVTTPLHGSHGTSLFDYSGKHLTQLRLMHHYGTVTVKSFAVAFQLQERLVQGLQVDVPSLAFKHPFLLDTVLLVATIHMASTDPQSVSMFDVATYRSQAISAVRGELANISNENIRAIRMSSLLLGATSFAADRVTGYSGIWLTNFLALTIGSRTFMPSGTEDRPERYAHGMELIDTVIVSGVAQNHSLLPPILQTALHIEEGDDDWACRHELYRAASGIAKLFEALHQPHTRLSIVFQLKAWPFFCVSEGFVQLARQERPRALIIMAYYLVFLQYFPDIWLYEDVATGDLRKMANILGPEWHELLSVPMAAVLMEDESSLTEFLLQQVPDKPTMNPEFIELWEDGALISLP</sequence>
<dbReference type="GO" id="GO:0000136">
    <property type="term" value="C:mannan polymerase complex"/>
    <property type="evidence" value="ECO:0007669"/>
    <property type="project" value="TreeGrafter"/>
</dbReference>
<evidence type="ECO:0000313" key="5">
    <source>
        <dbReference type="Proteomes" id="UP000050424"/>
    </source>
</evidence>
<feature type="compositionally biased region" description="Basic and acidic residues" evidence="2">
    <location>
        <begin position="414"/>
        <end position="435"/>
    </location>
</feature>
<comment type="similarity">
    <text evidence="1">Belongs to the glycosyltransferase 32 family.</text>
</comment>
<dbReference type="OrthoDB" id="409543at2759"/>
<accession>A0A0P7BW65</accession>
<dbReference type="GO" id="GO:0006487">
    <property type="term" value="P:protein N-linked glycosylation"/>
    <property type="evidence" value="ECO:0007669"/>
    <property type="project" value="TreeGrafter"/>
</dbReference>
<dbReference type="InterPro" id="IPR039367">
    <property type="entry name" value="Och1-like"/>
</dbReference>
<keyword evidence="3" id="KW-0812">Transmembrane</keyword>
<dbReference type="PANTHER" id="PTHR31834:SF8">
    <property type="entry name" value="TRANSFERASE, PUTATIVE (AFU_ORTHOLOGUE AFUA_6G14040)-RELATED"/>
    <property type="match status" value="1"/>
</dbReference>
<dbReference type="Pfam" id="PF04488">
    <property type="entry name" value="Gly_transf_sug"/>
    <property type="match status" value="1"/>
</dbReference>
<protein>
    <recommendedName>
        <fullName evidence="6">Initiation-specific alpha-1,6-mannosyltransferase</fullName>
    </recommendedName>
</protein>
<dbReference type="InterPro" id="IPR007577">
    <property type="entry name" value="GlycoTrfase_DXD_sugar-bd_CS"/>
</dbReference>